<dbReference type="Pfam" id="PF12775">
    <property type="entry name" value="AAA_7"/>
    <property type="match status" value="1"/>
</dbReference>
<dbReference type="Gene3D" id="1.10.8.1220">
    <property type="match status" value="1"/>
</dbReference>
<dbReference type="FunFam" id="1.10.287.2620:FF:000004">
    <property type="entry name" value="Dynein axonemal heavy chain 17"/>
    <property type="match status" value="1"/>
</dbReference>
<dbReference type="GO" id="GO:0007018">
    <property type="term" value="P:microtubule-based movement"/>
    <property type="evidence" value="ECO:0007669"/>
    <property type="project" value="InterPro"/>
</dbReference>
<evidence type="ECO:0000256" key="9">
    <source>
        <dbReference type="ARBA" id="ARBA00023054"/>
    </source>
</evidence>
<dbReference type="InterPro" id="IPR041658">
    <property type="entry name" value="AAA_lid_11"/>
</dbReference>
<evidence type="ECO:0000256" key="4">
    <source>
        <dbReference type="ARBA" id="ARBA00022701"/>
    </source>
</evidence>
<dbReference type="Pfam" id="PF12781">
    <property type="entry name" value="AAA_9"/>
    <property type="match status" value="1"/>
</dbReference>
<dbReference type="InterPro" id="IPR042228">
    <property type="entry name" value="Dynein_linker_3"/>
</dbReference>
<dbReference type="Proteomes" id="UP001258017">
    <property type="component" value="Unassembled WGS sequence"/>
</dbReference>
<reference evidence="26" key="2">
    <citation type="journal article" date="2023" name="Commun. Biol.">
        <title>Intrasexual cuticular hydrocarbon dimorphism in a wasp sheds light on hydrocarbon biosynthesis genes in Hymenoptera.</title>
        <authorList>
            <person name="Moris V.C."/>
            <person name="Podsiadlowski L."/>
            <person name="Martin S."/>
            <person name="Oeyen J.P."/>
            <person name="Donath A."/>
            <person name="Petersen M."/>
            <person name="Wilbrandt J."/>
            <person name="Misof B."/>
            <person name="Liedtke D."/>
            <person name="Thamm M."/>
            <person name="Scheiner R."/>
            <person name="Schmitt T."/>
            <person name="Niehuis O."/>
        </authorList>
    </citation>
    <scope>NUCLEOTIDE SEQUENCE</scope>
    <source>
        <strain evidence="26">GBR_01_08_01A</strain>
    </source>
</reference>
<dbReference type="Pfam" id="PF03028">
    <property type="entry name" value="Dynein_heavy"/>
    <property type="match status" value="1"/>
</dbReference>
<dbReference type="InterPro" id="IPR042219">
    <property type="entry name" value="AAA_lid_11_sf"/>
</dbReference>
<dbReference type="GO" id="GO:0097729">
    <property type="term" value="C:9+2 motile cilium"/>
    <property type="evidence" value="ECO:0007669"/>
    <property type="project" value="UniProtKB-ARBA"/>
</dbReference>
<dbReference type="InterPro" id="IPR004273">
    <property type="entry name" value="Dynein_heavy_D6_P-loop"/>
</dbReference>
<dbReference type="Gene3D" id="1.10.472.130">
    <property type="match status" value="1"/>
</dbReference>
<evidence type="ECO:0000259" key="17">
    <source>
        <dbReference type="Pfam" id="PF08393"/>
    </source>
</evidence>
<dbReference type="Gene3D" id="1.10.287.2620">
    <property type="match status" value="1"/>
</dbReference>
<dbReference type="FunFam" id="1.20.140.100:FF:000001">
    <property type="entry name" value="dynein heavy chain 17, axonemal"/>
    <property type="match status" value="1"/>
</dbReference>
<dbReference type="Gene3D" id="3.40.50.300">
    <property type="entry name" value="P-loop containing nucleotide triphosphate hydrolases"/>
    <property type="match status" value="5"/>
</dbReference>
<evidence type="ECO:0000256" key="2">
    <source>
        <dbReference type="ARBA" id="ARBA00008887"/>
    </source>
</evidence>
<dbReference type="FunFam" id="1.10.8.1220:FF:000001">
    <property type="entry name" value="Dynein axonemal heavy chain 5"/>
    <property type="match status" value="1"/>
</dbReference>
<dbReference type="InterPro" id="IPR043157">
    <property type="entry name" value="Dynein_AAA1S"/>
</dbReference>
<dbReference type="FunFam" id="3.40.50.300:FF:000945">
    <property type="entry name" value="Dynein axonemal heavy chain 9"/>
    <property type="match status" value="1"/>
</dbReference>
<keyword evidence="5" id="KW-0677">Repeat</keyword>
<dbReference type="FunFam" id="1.10.8.720:FF:000002">
    <property type="entry name" value="Dynein heavy chain 9, axonemal"/>
    <property type="match status" value="1"/>
</dbReference>
<keyword evidence="10" id="KW-0969">Cilium</keyword>
<reference evidence="26" key="1">
    <citation type="submission" date="2021-08" db="EMBL/GenBank/DDBJ databases">
        <authorList>
            <person name="Misof B."/>
            <person name="Oliver O."/>
            <person name="Podsiadlowski L."/>
            <person name="Donath A."/>
            <person name="Peters R."/>
            <person name="Mayer C."/>
            <person name="Rust J."/>
            <person name="Gunkel S."/>
            <person name="Lesny P."/>
            <person name="Martin S."/>
            <person name="Oeyen J.P."/>
            <person name="Petersen M."/>
            <person name="Panagiotis P."/>
            <person name="Wilbrandt J."/>
            <person name="Tanja T."/>
        </authorList>
    </citation>
    <scope>NUCLEOTIDE SEQUENCE</scope>
    <source>
        <strain evidence="26">GBR_01_08_01A</strain>
        <tissue evidence="26">Thorax + abdomen</tissue>
    </source>
</reference>
<feature type="domain" description="Dynein heavy chain AAA lid" evidence="24">
    <location>
        <begin position="4122"/>
        <end position="4258"/>
    </location>
</feature>
<dbReference type="InterPro" id="IPR035706">
    <property type="entry name" value="AAA_9"/>
</dbReference>
<dbReference type="Pfam" id="PF12774">
    <property type="entry name" value="AAA_6"/>
    <property type="match status" value="1"/>
</dbReference>
<dbReference type="InterPro" id="IPR041589">
    <property type="entry name" value="DNAH3_AAA_lid_1"/>
</dbReference>
<evidence type="ECO:0000256" key="11">
    <source>
        <dbReference type="ARBA" id="ARBA00023175"/>
    </source>
</evidence>
<dbReference type="FunFam" id="1.10.8.710:FF:000002">
    <property type="entry name" value="dynein heavy chain 17, axonemal"/>
    <property type="match status" value="1"/>
</dbReference>
<evidence type="ECO:0000256" key="8">
    <source>
        <dbReference type="ARBA" id="ARBA00023017"/>
    </source>
</evidence>
<dbReference type="FunFam" id="1.20.920.30:FF:000003">
    <property type="entry name" value="Dynein axonemal heavy chain 17"/>
    <property type="match status" value="1"/>
</dbReference>
<dbReference type="Pfam" id="PF08393">
    <property type="entry name" value="DHC_N2"/>
    <property type="match status" value="1"/>
</dbReference>
<evidence type="ECO:0000259" key="20">
    <source>
        <dbReference type="Pfam" id="PF12780"/>
    </source>
</evidence>
<dbReference type="Pfam" id="PF18198">
    <property type="entry name" value="AAA_lid_11"/>
    <property type="match status" value="1"/>
</dbReference>
<evidence type="ECO:0000259" key="23">
    <source>
        <dbReference type="Pfam" id="PF17857"/>
    </source>
</evidence>
<dbReference type="InterPro" id="IPR042222">
    <property type="entry name" value="Dynein_2_N"/>
</dbReference>
<dbReference type="PANTHER" id="PTHR45703">
    <property type="entry name" value="DYNEIN HEAVY CHAIN"/>
    <property type="match status" value="1"/>
</dbReference>
<dbReference type="Gene3D" id="1.20.140.100">
    <property type="entry name" value="Dynein heavy chain, N-terminal domain 2"/>
    <property type="match status" value="1"/>
</dbReference>
<organism evidence="26 27">
    <name type="scientific">Odynerus spinipes</name>
    <dbReference type="NCBI Taxonomy" id="1348599"/>
    <lineage>
        <taxon>Eukaryota</taxon>
        <taxon>Metazoa</taxon>
        <taxon>Ecdysozoa</taxon>
        <taxon>Arthropoda</taxon>
        <taxon>Hexapoda</taxon>
        <taxon>Insecta</taxon>
        <taxon>Pterygota</taxon>
        <taxon>Neoptera</taxon>
        <taxon>Endopterygota</taxon>
        <taxon>Hymenoptera</taxon>
        <taxon>Apocrita</taxon>
        <taxon>Aculeata</taxon>
        <taxon>Vespoidea</taxon>
        <taxon>Vespidae</taxon>
        <taxon>Eumeninae</taxon>
        <taxon>Odynerus</taxon>
    </lineage>
</organism>
<dbReference type="Gene3D" id="1.20.58.1120">
    <property type="match status" value="1"/>
</dbReference>
<keyword evidence="11" id="KW-0505">Motor protein</keyword>
<dbReference type="InterPro" id="IPR041466">
    <property type="entry name" value="Dynein_AAA5_ext"/>
</dbReference>
<evidence type="ECO:0000259" key="18">
    <source>
        <dbReference type="Pfam" id="PF12774"/>
    </source>
</evidence>
<dbReference type="InterPro" id="IPR035699">
    <property type="entry name" value="AAA_6"/>
</dbReference>
<dbReference type="Gene3D" id="1.20.920.20">
    <property type="match status" value="1"/>
</dbReference>
<evidence type="ECO:0000259" key="21">
    <source>
        <dbReference type="Pfam" id="PF12781"/>
    </source>
</evidence>
<dbReference type="FunFam" id="1.20.920.20:FF:000003">
    <property type="entry name" value="Dynein axonemal heavy chain 17"/>
    <property type="match status" value="1"/>
</dbReference>
<dbReference type="Pfam" id="PF12777">
    <property type="entry name" value="MT"/>
    <property type="match status" value="1"/>
</dbReference>
<dbReference type="InterPro" id="IPR041228">
    <property type="entry name" value="Dynein_C"/>
</dbReference>
<feature type="domain" description="Dynein heavy chain C-terminal" evidence="25">
    <location>
        <begin position="4265"/>
        <end position="4559"/>
    </location>
</feature>
<dbReference type="Gene3D" id="1.10.8.710">
    <property type="match status" value="1"/>
</dbReference>
<feature type="domain" description="Dynein heavy chain AAA module D4" evidence="20">
    <location>
        <begin position="2870"/>
        <end position="3129"/>
    </location>
</feature>
<evidence type="ECO:0000259" key="22">
    <source>
        <dbReference type="Pfam" id="PF17852"/>
    </source>
</evidence>
<dbReference type="InterPro" id="IPR024317">
    <property type="entry name" value="Dynein_heavy_chain_D4_dom"/>
</dbReference>
<evidence type="ECO:0000259" key="19">
    <source>
        <dbReference type="Pfam" id="PF12777"/>
    </source>
</evidence>
<evidence type="ECO:0000256" key="10">
    <source>
        <dbReference type="ARBA" id="ARBA00023069"/>
    </source>
</evidence>
<evidence type="ECO:0000259" key="24">
    <source>
        <dbReference type="Pfam" id="PF18198"/>
    </source>
</evidence>
<dbReference type="Pfam" id="PF12780">
    <property type="entry name" value="AAA_8"/>
    <property type="match status" value="1"/>
</dbReference>
<keyword evidence="12" id="KW-0206">Cytoskeleton</keyword>
<feature type="domain" description="Dynein heavy chain tail" evidence="16">
    <location>
        <begin position="201"/>
        <end position="770"/>
    </location>
</feature>
<keyword evidence="7" id="KW-0067">ATP-binding</keyword>
<dbReference type="Pfam" id="PF08385">
    <property type="entry name" value="DHC_N1"/>
    <property type="match status" value="1"/>
</dbReference>
<feature type="domain" description="Dynein heavy chain 3 AAA+ lid" evidence="23">
    <location>
        <begin position="2728"/>
        <end position="2823"/>
    </location>
</feature>
<dbReference type="GO" id="GO:0005930">
    <property type="term" value="C:axoneme"/>
    <property type="evidence" value="ECO:0007669"/>
    <property type="project" value="UniProtKB-SubCell"/>
</dbReference>
<feature type="domain" description="Dynein heavy chain region D6 P-loop" evidence="15">
    <location>
        <begin position="3970"/>
        <end position="4090"/>
    </location>
</feature>
<dbReference type="FunFam" id="1.20.1270.280:FF:000003">
    <property type="entry name" value="Dynein axonemal heavy chain 17"/>
    <property type="match status" value="1"/>
</dbReference>
<evidence type="ECO:0000256" key="5">
    <source>
        <dbReference type="ARBA" id="ARBA00022737"/>
    </source>
</evidence>
<dbReference type="InterPro" id="IPR013602">
    <property type="entry name" value="Dynein_heavy_linker"/>
</dbReference>
<dbReference type="Pfam" id="PF17852">
    <property type="entry name" value="Dynein_AAA_lid"/>
    <property type="match status" value="1"/>
</dbReference>
<proteinExistence type="inferred from homology"/>
<dbReference type="Gene3D" id="6.10.140.1060">
    <property type="match status" value="1"/>
</dbReference>
<dbReference type="GO" id="GO:0051959">
    <property type="term" value="F:dynein light intermediate chain binding"/>
    <property type="evidence" value="ECO:0007669"/>
    <property type="project" value="InterPro"/>
</dbReference>
<evidence type="ECO:0000256" key="14">
    <source>
        <dbReference type="SAM" id="Coils"/>
    </source>
</evidence>
<name>A0AAD9RNF4_9HYME</name>
<keyword evidence="27" id="KW-1185">Reference proteome</keyword>
<evidence type="ECO:0000313" key="27">
    <source>
        <dbReference type="Proteomes" id="UP001258017"/>
    </source>
</evidence>
<dbReference type="Gene3D" id="1.20.1270.280">
    <property type="match status" value="1"/>
</dbReference>
<dbReference type="InterPro" id="IPR043160">
    <property type="entry name" value="Dynein_C_barrel"/>
</dbReference>
<feature type="coiled-coil region" evidence="14">
    <location>
        <begin position="3364"/>
        <end position="3412"/>
    </location>
</feature>
<keyword evidence="13" id="KW-0966">Cell projection</keyword>
<dbReference type="EMBL" id="JAIFRP010000030">
    <property type="protein sequence ID" value="KAK2582959.1"/>
    <property type="molecule type" value="Genomic_DNA"/>
</dbReference>
<sequence>MSGRKDDDKKLEYEEIFEFIYNYLVLSRKIKNEAWMKLIGSEDLKDIILKFCNIPSEMILTIQLSSTGVLTPFLEIPSSSKVKSSYFMKKNPIKITKANYREMLIVGDMAPKPIDEAAVLIEEVYLPVLTNPRNQIGWPAIASEDVKKHIYDLRNLISQIKGKMVGETILPMPMEIDKIFEEEWKLQQSDDVQFNIKLRSNIESIIIKWTSQINEILDEERVLLSSEYLLPSNELEFWSKRVKNLESIYQQMKDPRVKKMGSILELTESPYSEYFNTLWKNVIAGIIEARDIWVHLKPLEYYFDKIQSTDFKDIQPLLKPLMHCICLVWSHSKFYCTSTRIIRLLSMISNLLIAEVGKFMDQSSLFEGDAEDNLKRLKQTMNVLNYHQELFQIFREKVDAYFKSPNEPISWNFHDKLIFARLRKFGKRLKELEGFFEIVQEYLKLERIEIAGLKGNILYSMVFDIYDNFVKMYRKFADVQYNILVPEDPGFTNDWAEFQTKVDIMDRKLANIFNQAFMECYDMESMFRFIWIIGTIANRPVLLEQLWHNYDRLIKIINTEYDEAKVIIDYHFRTDVQPENNIFYKDLHSVSEALSVLINLKQQIDYPIECAALVDHPLIITKINNDIRTKHDELQVLIDTLEHDIFIAWVEKMPEKCEAHLSKPLLKVNNENLLELNFDPELAALLQEIRDIVIMKKELPEEAVNLHNRSTFFFETTCTLNLIINWYNWLQKNSSPVEYQLVKDEMEEIQKLIEFGQTNYNWNSEEVPEYIEQLSHLSKKLYTRVFRAQENIASLLKMIYSWAMTPVLERKDLKEENLLAIGEREEKFTKRYQEIELVVTELNRVLEENYKFFFDLMPQSIYEEESIDLNKDDILDDSKIKEDIETEVNADVQTEDYRESRDETGEAIDEEFIDDTSAEEDEGSEFEIELTEEEAALQAELEAQRQIKWKPYLSYVDNLIYESLVQAVSTSLCYILDETDPESHFFPLFEIQLSLDNSNLVFQPSVDIDDPDGFYAFYEGLLLDIMKMGTLIKRIDPDIAEEREHYGIDLAEEENITFMLEETSNRIKLGLYQAEEYIQVFKPLSWLWLDDKKEYLDLFLRFGRKLTKEEKNIVTQSPHNLPDTIKERKPTLEDYRREIDFFMDLYKECDQIEDEHILLCWLRIDLKPFKQALLNIICKWAHVLKKHLMDSVNTDLKDLSIFLKDASNKFIQPVKEDDYDDLLKTIYFLKEVRDRQFEIDDMFEPVKETIELLKEYQVKFDDETFDWLVELPELWTTVKKQAAQIKQVVGPLMSHQINLLNKRLNYYDFRQRKFLFDFREKEVFKFDCKKVYEKIDDINEDIIDLENELKDLQETANIFEHNIEEFRHIGQARRELKLVKMLWDYINIIQSSLDEWKTTIWKKIDVESTDLECKRFIRELRQLDKDARHWNLYIEIEGQVKNMMSSLRAVSELKNTAIRDRHWLQLMAETRVRFTMDDKTTLEDLLKLELHKYEEEVKEIVDKAVKEMAMEKVLKELQNTWANVEFGKDLHERTKLNVLRIDEETIDTLEENQVQLQNMLGSKYVAYFLDEVVDWQQKLSNADAVITAWFDVQRAWMHLESIFIGSEDIRSQLPEESKLFEKIDRDFKELLKDMLSTLNVVKSTNKPKLLERLEELEKQLGICENALFNYLETKRLAYPRFYFVSSADLLDILSNGSNPELVCKHLSKLYDSIAKLKWKTEGGKHTKTAVIMVAKDGEEMTIYGDCDCSGKVEIWLNHVTDAMRKSVRYHIHQAVISYDEKPREQWILDYEAQPALCGTQIWWTTEVNMAFARLEEGFENALRDYQKKQITQLIALITILCGELTENDRQKIMTICTIDVHARDVVAKLISMKADNASSFQWQSQLRHRWDDIQVNCYANICDACFLYAYEYLGNVPRLVITPLTDRCYITLTQSLHLVMGGAPAGPAGTGKTETTKDLGRALGQMVYVFNCSEQMDYKSCGNIYKGLSQTGAWGCFDEFNRISIEVLSVVAVQVKCVLDAIKARKKKFLFFGQELVLVDSVGMFITMNPGYAGRTELPENLKTLFRPCAMVVPDFELICEIMLVAEGFQDARLLARKFITLYMLCRELLSKQDHYDWGLRAIKSVLVVAGKLKRGDRLRPEDEVLMRALRDFNTPKIVTDDVPVFMGLIGDLFPALDVPRKRDLDFEKVVKGAAVDSKMQPEDGFILKVVQLEELFHVRHSVFIVGLAGTGKTQVWKTLNRTYYNQKLKPYYNDLNPKAVTTDELFGIINPATREWKDGLISILMRDQANMSGDGPKWIVFDGDIDPMWIESLNTVMDDNKVLTLASNERIALTKHMRLLFEVSHLRTATPATVSRAGILYINPQDLGWNPYVMSWTDTRDSSERAGLAILFDKYIPPSLEALKTKFKKITPLPDICHLQMLCNLLDCFLVKENVPSECPKEWYELYFAFACVWAFGSSMFQDQLKDWRNEFSKWWQNEFKAVRFPSTGTVFNYYIETESKKWLPWENKVLAFELDTDIPVQASLVSTGETVRLRYFMDMLMKKRLPVMLIGSAGSGKSIIVADKLTTLPDNYNFANVPLNFYTTSEMLQRILEKHLEKKAGRNYGPPGTKLLVYFIDDMNMPEVDTYGTVQPHSLIRQYMDYGHWYDRAKLTLKDIHNTQYVSCMNPTSGSFTIDPRLQRHFAVFAVSFPHRDALVTIYKQMLEQHLTNPHNKMNVLVQKMVGPVIDTALSLHSKVSSTFLPTAIKFHYIFNLRDLSNIFQGMLFSTADTIPMPNNLVRLYVHEATRVYSDKLVTFEDKKLFEQLLIEMLRKNIPDLDEKIVLRQPIIYCHFAEGIGESKYMPIRDWDHLIKLLDDALLSYNELISAMNLVLFDDAMYHVCRINRILESPRGNALLVGVGGSGKQSLSRLAAFISALEVFQIQLKKDYSIVDLRTDLASLYLKAGLKSIGIAFLMTDSQVARENFLVVINDMLASGEISELFPDEEVDNIVNGVRNEVKQTGQLDSKENCWKFFIDRVRRYLKVVLCFSPVGATLRNRVRQFPAIVNGTSINWFQDWPQEALESVSARFLEELEELPVEYRISVSLFMSFVHTIVNETSKAYLQNEKRYNYTTPKSFLEQISLYSKLLREKAFEVESMITRLQNGLQKLDSCAEQVDQLKAVLAVQEVDLKKKNEIADKILKEVQAENTKAEVEKNFVSEEEMKVAEIKEKVAERQKRCDEDLAKAEPAVKQAEAALDTLNKNNLTELKSFGSPPEAVARVAQAVLVLFAQRGQIPKDRSWKACKGMMGSVDGFLASLRNYDKENIHPEVVKAIQPYINDKEFDPELIYSKSQAAAGLCSWVKNIMVFHYINETVKPLRAALAQANAELKAAMDRLNFLRSRLNELQKVLDILSEKMEIALAEKQKCQDEADTTALTIDLANRLVNGLASEKIRWTDTLEILKTSGITVPGDVLLVTAFISYMGGFTRKYRLDLLNLHWLPFLDKLTVQIPRTPELDLLSLITDDTQIAQWNNEGLPADTMSSENATILTNSSRWPLMIDPQLQGIKWIKNKYGEELKVLRLTQRNYLDMIEFAITNGEVVLLENIMETVDAVLDPILGRVLIRKGRAVKIGDKEVDYNPNFRLILQTKLANPHYKPEMQAQTTIINFTVTRDGLEEQLLGEVVKAERPDLESTKSELTTQQNTFKITLKALEDDLLHRLSSAGPNILSDITLVVNLETTKKTAADIEIKAAEAKETAIKIDMARELYRPVAARASLLYFILNDLYKINMLYQFSLKAFSVVFGNAIKFAETADTLEARVVYLIDSITYLVYTYTSRGLFESDKIIFLFQMTIQILLHMKEISPVEVDFLLRFPYVPDLRSRVDFLDNISWGGIVYLSGMDDFQNLDRDIEGASKRWKKIVEAETPEKERFPQEWKNITALQRLCMIRCMRLDRMTYAIRCFVEEKLGANFVQSRALPFEKSYEETSSITPVFFILSPGVDPLKDVERLGKKLGFTLDGQNLHNVSLGQGQEPIAEEAMDVAASQGHWVILQNIHLVQSWLAQLERKMEQLTEDPHDNYRLYMSAEPSPDPSLSIIPQGILESAIKITNEPPTGMHANIHKALDNFSQETLDSCTKETEFKAILFALCYYHAVVNERRKFGAQGWNRSYPFNVGDLTISVSVLLNYLENNIKVPWEDLRYLFGEIMYGGHITDDWDRRLCQTYLSEYLQPELIEGELVLAPGFLVPPNSDYIAYHQYIDDFLPPESPILYGLHPNAEIGFLTATAENLFRTLLEMQPRDAVESTDGGLSAEDKVKFAIEDLMDRLPEEFNIAELMGRVEDRTPFVIVSFQECERMNILCNELRRSLTELTLGLKGELTISPDMEDLQNNIFINNVPPSWTRLAYPSNLSLSSWFADMLNRVGELASWTSDFNLPSSVWLGGFFNPQSFLTAIMQQTARKNEWPLDKMCLHCEVTAKQKEEVTAAPREGAYINNLYMEGARWDVETGAISDARLKELFPLLPVVYIRAITQDKQDLKNMYECPVYKTRSRGPTYVWTFNLRTRDKPNKWVLAGVAILLQI</sequence>
<dbReference type="GO" id="GO:0030286">
    <property type="term" value="C:dynein complex"/>
    <property type="evidence" value="ECO:0007669"/>
    <property type="project" value="UniProtKB-KW"/>
</dbReference>
<evidence type="ECO:0000256" key="12">
    <source>
        <dbReference type="ARBA" id="ARBA00023212"/>
    </source>
</evidence>
<keyword evidence="3" id="KW-0963">Cytoplasm</keyword>
<keyword evidence="6" id="KW-0547">Nucleotide-binding</keyword>
<dbReference type="Gene3D" id="3.20.180.20">
    <property type="entry name" value="Dynein heavy chain, N-terminal domain 2"/>
    <property type="match status" value="1"/>
</dbReference>
<dbReference type="FunFam" id="3.40.50.300:FF:000049">
    <property type="entry name" value="Dynein, axonemal, heavy chain 5"/>
    <property type="match status" value="1"/>
</dbReference>
<feature type="domain" description="Dynein heavy chain ATP-binding dynein motor region" evidence="21">
    <location>
        <begin position="3512"/>
        <end position="3729"/>
    </location>
</feature>
<feature type="domain" description="Dynein heavy chain linker" evidence="17">
    <location>
        <begin position="1371"/>
        <end position="1774"/>
    </location>
</feature>
<dbReference type="FunFam" id="1.20.58.1120:FF:000002">
    <property type="entry name" value="Dynein heavy chain 9, axonemal"/>
    <property type="match status" value="1"/>
</dbReference>
<feature type="domain" description="Dynein heavy chain hydrolytic ATP-binding dynein motor region" evidence="18">
    <location>
        <begin position="1908"/>
        <end position="2234"/>
    </location>
</feature>
<dbReference type="GO" id="GO:0005524">
    <property type="term" value="F:ATP binding"/>
    <property type="evidence" value="ECO:0007669"/>
    <property type="project" value="UniProtKB-KW"/>
</dbReference>
<accession>A0AAD9RNF4</accession>
<dbReference type="InterPro" id="IPR024743">
    <property type="entry name" value="Dynein_HC_stalk"/>
</dbReference>
<comment type="subcellular location">
    <subcellularLocation>
        <location evidence="1">Cytoplasm</location>
        <location evidence="1">Cytoskeleton</location>
        <location evidence="1">Cilium axoneme</location>
    </subcellularLocation>
</comment>
<evidence type="ECO:0008006" key="28">
    <source>
        <dbReference type="Google" id="ProtNLM"/>
    </source>
</evidence>
<evidence type="ECO:0000313" key="26">
    <source>
        <dbReference type="EMBL" id="KAK2582959.1"/>
    </source>
</evidence>
<comment type="caution">
    <text evidence="26">The sequence shown here is derived from an EMBL/GenBank/DDBJ whole genome shotgun (WGS) entry which is preliminary data.</text>
</comment>
<keyword evidence="8" id="KW-0243">Dynein</keyword>
<gene>
    <name evidence="26" type="ORF">KPH14_009015</name>
</gene>
<dbReference type="GO" id="GO:0045505">
    <property type="term" value="F:dynein intermediate chain binding"/>
    <property type="evidence" value="ECO:0007669"/>
    <property type="project" value="InterPro"/>
</dbReference>
<keyword evidence="4" id="KW-0493">Microtubule</keyword>
<dbReference type="FunFam" id="3.40.50.300:FF:000411">
    <property type="entry name" value="dynein heavy chain 17, axonemal"/>
    <property type="match status" value="1"/>
</dbReference>
<keyword evidence="9 14" id="KW-0175">Coiled coil</keyword>
<protein>
    <recommendedName>
        <fullName evidence="28">Dynein beta chain, ciliary</fullName>
    </recommendedName>
</protein>
<dbReference type="Gene3D" id="1.10.8.720">
    <property type="entry name" value="Region D6 of dynein motor"/>
    <property type="match status" value="1"/>
</dbReference>
<dbReference type="PANTHER" id="PTHR45703:SF8">
    <property type="entry name" value="DYNEINS HEAVY CHAIN"/>
    <property type="match status" value="1"/>
</dbReference>
<evidence type="ECO:0000256" key="13">
    <source>
        <dbReference type="ARBA" id="ARBA00023273"/>
    </source>
</evidence>
<feature type="coiled-coil region" evidence="14">
    <location>
        <begin position="3176"/>
        <end position="3220"/>
    </location>
</feature>
<dbReference type="InterPro" id="IPR013594">
    <property type="entry name" value="Dynein_heavy_tail"/>
</dbReference>
<dbReference type="Pfam" id="PF18199">
    <property type="entry name" value="Dynein_C"/>
    <property type="match status" value="1"/>
</dbReference>
<dbReference type="SUPFAM" id="SSF52540">
    <property type="entry name" value="P-loop containing nucleoside triphosphate hydrolases"/>
    <property type="match status" value="4"/>
</dbReference>
<dbReference type="Gene3D" id="1.20.920.30">
    <property type="match status" value="1"/>
</dbReference>
<dbReference type="FunFam" id="3.20.180.20:FF:000001">
    <property type="entry name" value="Dynein axonemal heavy chain 5"/>
    <property type="match status" value="1"/>
</dbReference>
<dbReference type="FunFam" id="3.40.50.300:FF:002141">
    <property type="entry name" value="Dynein heavy chain"/>
    <property type="match status" value="1"/>
</dbReference>
<feature type="domain" description="Dynein heavy chain AAA 5 extension" evidence="22">
    <location>
        <begin position="2391"/>
        <end position="2509"/>
    </location>
</feature>
<dbReference type="FunFam" id="3.10.490.20:FF:000002">
    <property type="entry name" value="Dynein axonemal heavy chain 17"/>
    <property type="match status" value="1"/>
</dbReference>
<evidence type="ECO:0000259" key="15">
    <source>
        <dbReference type="Pfam" id="PF03028"/>
    </source>
</evidence>
<evidence type="ECO:0000256" key="3">
    <source>
        <dbReference type="ARBA" id="ARBA00022490"/>
    </source>
</evidence>
<evidence type="ECO:0000259" key="25">
    <source>
        <dbReference type="Pfam" id="PF18199"/>
    </source>
</evidence>
<dbReference type="FunFam" id="3.40.50.300:FF:000219">
    <property type="entry name" value="Dynein axonemal heavy chain 17"/>
    <property type="match status" value="1"/>
</dbReference>
<evidence type="ECO:0000259" key="16">
    <source>
        <dbReference type="Pfam" id="PF08385"/>
    </source>
</evidence>
<dbReference type="Pfam" id="PF17857">
    <property type="entry name" value="AAA_lid_1"/>
    <property type="match status" value="1"/>
</dbReference>
<evidence type="ECO:0000256" key="6">
    <source>
        <dbReference type="ARBA" id="ARBA00022741"/>
    </source>
</evidence>
<dbReference type="InterPro" id="IPR026983">
    <property type="entry name" value="DHC"/>
</dbReference>
<comment type="similarity">
    <text evidence="2">Belongs to the dynein heavy chain family.</text>
</comment>
<evidence type="ECO:0000256" key="1">
    <source>
        <dbReference type="ARBA" id="ARBA00004430"/>
    </source>
</evidence>
<feature type="coiled-coil region" evidence="14">
    <location>
        <begin position="1328"/>
        <end position="1369"/>
    </location>
</feature>
<dbReference type="GO" id="GO:0005874">
    <property type="term" value="C:microtubule"/>
    <property type="evidence" value="ECO:0007669"/>
    <property type="project" value="UniProtKB-KW"/>
</dbReference>
<dbReference type="GO" id="GO:0008569">
    <property type="term" value="F:minus-end-directed microtubule motor activity"/>
    <property type="evidence" value="ECO:0007669"/>
    <property type="project" value="InterPro"/>
</dbReference>
<dbReference type="Gene3D" id="3.10.490.20">
    <property type="match status" value="1"/>
</dbReference>
<feature type="domain" description="Dynein heavy chain coiled coil stalk" evidence="19">
    <location>
        <begin position="3143"/>
        <end position="3485"/>
    </location>
</feature>
<dbReference type="InterPro" id="IPR027417">
    <property type="entry name" value="P-loop_NTPase"/>
</dbReference>
<evidence type="ECO:0000256" key="7">
    <source>
        <dbReference type="ARBA" id="ARBA00022840"/>
    </source>
</evidence>